<keyword evidence="1" id="KW-0812">Transmembrane</keyword>
<reference evidence="2" key="1">
    <citation type="journal article" date="2021" name="Proc. Natl. Acad. Sci. U.S.A.">
        <title>A Catalog of Tens of Thousands of Viruses from Human Metagenomes Reveals Hidden Associations with Chronic Diseases.</title>
        <authorList>
            <person name="Tisza M.J."/>
            <person name="Buck C.B."/>
        </authorList>
    </citation>
    <scope>NUCLEOTIDE SEQUENCE</scope>
    <source>
        <strain evidence="2">CtGns7</strain>
    </source>
</reference>
<evidence type="ECO:0000313" key="2">
    <source>
        <dbReference type="EMBL" id="DAF47450.1"/>
    </source>
</evidence>
<protein>
    <submittedName>
        <fullName evidence="2">Uncharacterized protein</fullName>
    </submittedName>
</protein>
<organism evidence="2">
    <name type="scientific">Phage sp. ctGns7</name>
    <dbReference type="NCBI Taxonomy" id="2828003"/>
    <lineage>
        <taxon>Viruses</taxon>
    </lineage>
</organism>
<feature type="transmembrane region" description="Helical" evidence="1">
    <location>
        <begin position="6"/>
        <end position="22"/>
    </location>
</feature>
<proteinExistence type="predicted"/>
<keyword evidence="1" id="KW-0472">Membrane</keyword>
<keyword evidence="1" id="KW-1133">Transmembrane helix</keyword>
<accession>A0A8S5S9Q3</accession>
<feature type="transmembrane region" description="Helical" evidence="1">
    <location>
        <begin position="34"/>
        <end position="53"/>
    </location>
</feature>
<evidence type="ECO:0000256" key="1">
    <source>
        <dbReference type="SAM" id="Phobius"/>
    </source>
</evidence>
<dbReference type="EMBL" id="BK032555">
    <property type="protein sequence ID" value="DAF47450.1"/>
    <property type="molecule type" value="Genomic_DNA"/>
</dbReference>
<name>A0A8S5S9Q3_9VIRU</name>
<sequence length="54" mass="6534">MLLKMIISVMIWCFVLNLPLIYEPADITRKQFRIFCWYEFIVIIFGIIIIPNLK</sequence>